<keyword evidence="2" id="KW-0472">Membrane</keyword>
<dbReference type="Proteomes" id="UP000326711">
    <property type="component" value="Chromosome"/>
</dbReference>
<reference evidence="4" key="1">
    <citation type="submission" date="2019-10" db="EMBL/GenBank/DDBJ databases">
        <title>Complete genome sequence of Corynebacterium urogenitalis DSM 108747, isolated from the genital tract of a cow.</title>
        <authorList>
            <person name="Ruckert C."/>
            <person name="Ballas P."/>
            <person name="Wagener K."/>
            <person name="Drillich M."/>
            <person name="Kaempfer P."/>
            <person name="Busse H.-J."/>
            <person name="Ehling-Schulz M."/>
        </authorList>
    </citation>
    <scope>NUCLEOTIDE SEQUENCE [LARGE SCALE GENOMIC DNA]</scope>
    <source>
        <strain evidence="4">LMM 1652</strain>
    </source>
</reference>
<dbReference type="KEGG" id="cuo:CUROG_08225"/>
<protein>
    <submittedName>
        <fullName evidence="3">Uncharacterized protein</fullName>
    </submittedName>
</protein>
<dbReference type="AlphaFoldDB" id="A0A5J6ZBA8"/>
<name>A0A5J6ZBA8_9CORY</name>
<evidence type="ECO:0000313" key="3">
    <source>
        <dbReference type="EMBL" id="QFQ02993.1"/>
    </source>
</evidence>
<sequence>MSEKTPVAPKRNKLFAIVGIALLVVSLLTAAIALLSIKDFSTDEGVDVKADKAYYLLADAEALQATQCVFQDSEQHPIAEKISDLEIMVGDDLQVQDIALPFTDSKGVFAKLTFSEDLAGAHQKCDSGSSYISTFSGTTLNILRWMAVLTFVAAVAFFIAFVLIRPRRAQQKATDTNATSTTSKSSEKTTDTPANENSAT</sequence>
<keyword evidence="2" id="KW-1133">Transmembrane helix</keyword>
<organism evidence="3 4">
    <name type="scientific">Corynebacterium urogenitale</name>
    <dbReference type="NCBI Taxonomy" id="2487892"/>
    <lineage>
        <taxon>Bacteria</taxon>
        <taxon>Bacillati</taxon>
        <taxon>Actinomycetota</taxon>
        <taxon>Actinomycetes</taxon>
        <taxon>Mycobacteriales</taxon>
        <taxon>Corynebacteriaceae</taxon>
        <taxon>Corynebacterium</taxon>
    </lineage>
</organism>
<evidence type="ECO:0000313" key="4">
    <source>
        <dbReference type="Proteomes" id="UP000326711"/>
    </source>
</evidence>
<accession>A0A5J6ZBA8</accession>
<dbReference type="EMBL" id="CP045032">
    <property type="protein sequence ID" value="QFQ02993.1"/>
    <property type="molecule type" value="Genomic_DNA"/>
</dbReference>
<feature type="compositionally biased region" description="Low complexity" evidence="1">
    <location>
        <begin position="173"/>
        <end position="184"/>
    </location>
</feature>
<dbReference type="OrthoDB" id="4422974at2"/>
<feature type="transmembrane region" description="Helical" evidence="2">
    <location>
        <begin position="14"/>
        <end position="37"/>
    </location>
</feature>
<dbReference type="RefSeq" id="WP_151903290.1">
    <property type="nucleotide sequence ID" value="NZ_CP045032.1"/>
</dbReference>
<keyword evidence="4" id="KW-1185">Reference proteome</keyword>
<feature type="region of interest" description="Disordered" evidence="1">
    <location>
        <begin position="172"/>
        <end position="200"/>
    </location>
</feature>
<gene>
    <name evidence="3" type="ORF">CUROG_08225</name>
</gene>
<evidence type="ECO:0000256" key="1">
    <source>
        <dbReference type="SAM" id="MobiDB-lite"/>
    </source>
</evidence>
<evidence type="ECO:0000256" key="2">
    <source>
        <dbReference type="SAM" id="Phobius"/>
    </source>
</evidence>
<feature type="transmembrane region" description="Helical" evidence="2">
    <location>
        <begin position="142"/>
        <end position="164"/>
    </location>
</feature>
<proteinExistence type="predicted"/>
<keyword evidence="2" id="KW-0812">Transmembrane</keyword>